<dbReference type="GO" id="GO:0005886">
    <property type="term" value="C:plasma membrane"/>
    <property type="evidence" value="ECO:0007669"/>
    <property type="project" value="UniProtKB-SubCell"/>
</dbReference>
<dbReference type="GeneID" id="303189869"/>
<keyword evidence="4" id="KW-0050">Antiport</keyword>
<evidence type="ECO:0000256" key="2">
    <source>
        <dbReference type="ARBA" id="ARBA00013489"/>
    </source>
</evidence>
<feature type="transmembrane region" description="Helical" evidence="12">
    <location>
        <begin position="406"/>
        <end position="434"/>
    </location>
</feature>
<evidence type="ECO:0000256" key="3">
    <source>
        <dbReference type="ARBA" id="ARBA00022448"/>
    </source>
</evidence>
<evidence type="ECO:0000256" key="11">
    <source>
        <dbReference type="ARBA" id="ARBA00031636"/>
    </source>
</evidence>
<dbReference type="PANTHER" id="PTHR43298">
    <property type="entry name" value="MULTIDRUG RESISTANCE PROTEIN NORM-RELATED"/>
    <property type="match status" value="1"/>
</dbReference>
<evidence type="ECO:0000256" key="9">
    <source>
        <dbReference type="ARBA" id="ARBA00023136"/>
    </source>
</evidence>
<dbReference type="AlphaFoldDB" id="A0A368LI10"/>
<dbReference type="GO" id="GO:0015297">
    <property type="term" value="F:antiporter activity"/>
    <property type="evidence" value="ECO:0007669"/>
    <property type="project" value="UniProtKB-KW"/>
</dbReference>
<name>A0A368LI10_9VIBR</name>
<feature type="transmembrane region" description="Helical" evidence="12">
    <location>
        <begin position="180"/>
        <end position="200"/>
    </location>
</feature>
<gene>
    <name evidence="13" type="ORF">CIK83_13160</name>
</gene>
<evidence type="ECO:0000256" key="5">
    <source>
        <dbReference type="ARBA" id="ARBA00022475"/>
    </source>
</evidence>
<proteinExistence type="predicted"/>
<comment type="subcellular location">
    <subcellularLocation>
        <location evidence="1">Cell inner membrane</location>
        <topology evidence="1">Multi-pass membrane protein</topology>
    </subcellularLocation>
</comment>
<dbReference type="GO" id="GO:0042910">
    <property type="term" value="F:xenobiotic transmembrane transporter activity"/>
    <property type="evidence" value="ECO:0007669"/>
    <property type="project" value="InterPro"/>
</dbReference>
<evidence type="ECO:0000256" key="1">
    <source>
        <dbReference type="ARBA" id="ARBA00004429"/>
    </source>
</evidence>
<dbReference type="NCBIfam" id="NF007562">
    <property type="entry name" value="PRK10189.1"/>
    <property type="match status" value="1"/>
</dbReference>
<dbReference type="RefSeq" id="WP_086958820.1">
    <property type="nucleotide sequence ID" value="NZ_FUKS01000007.1"/>
</dbReference>
<keyword evidence="5" id="KW-1003">Cell membrane</keyword>
<evidence type="ECO:0000256" key="12">
    <source>
        <dbReference type="SAM" id="Phobius"/>
    </source>
</evidence>
<organism evidence="13 14">
    <name type="scientific">Vibrio casei</name>
    <dbReference type="NCBI Taxonomy" id="673372"/>
    <lineage>
        <taxon>Bacteria</taxon>
        <taxon>Pseudomonadati</taxon>
        <taxon>Pseudomonadota</taxon>
        <taxon>Gammaproteobacteria</taxon>
        <taxon>Vibrionales</taxon>
        <taxon>Vibrionaceae</taxon>
        <taxon>Vibrio</taxon>
    </lineage>
</organism>
<dbReference type="CDD" id="cd13137">
    <property type="entry name" value="MATE_NorM_like"/>
    <property type="match status" value="1"/>
</dbReference>
<feature type="transmembrane region" description="Helical" evidence="12">
    <location>
        <begin position="26"/>
        <end position="50"/>
    </location>
</feature>
<keyword evidence="7 12" id="KW-1133">Transmembrane helix</keyword>
<dbReference type="Proteomes" id="UP000252479">
    <property type="component" value="Unassembled WGS sequence"/>
</dbReference>
<sequence length="466" mass="51281">MLSTLSTRWPFCHIRKRHWVLLRKEVLPFSWPIFIELLGVVLMGIVSTILVSRLGQAQTAAIGVSDSMTYIIYSVLAAIELGGAVLVAQSYGRRNKPQAIEQARQTLSLNMFISTLFLVVILLFGQSILEVIAVGADQEVIHLAEIYLTSMALSYPALSIMLAGSGVLRAVGNSRLPMRVNILINILNIVFSYPLIYGFAGWDGLGLLGAGLGVSCARWVGAIIILIYLAKNDRLPIPFKSYFSPFSRTILKDILGIGIPSSIESLMFNIGKLITMLMVAGMGTVAMAGNVIAFSIILLINIPGNTLGMAGTVLVAKRLGQNRPKMAYQELTLIFWAATILLIISTLLLLPFIHPVIAFYTTDPEVSSVVVKLFYLNAIMMPFWAASFVLPAAFKGAKDVKSTMWTAIFSMWGCRICCGYVLGIVLGFGVYGVWLGMYVDWLVRGGIYYSRLIKMTWLKKFYSTRA</sequence>
<dbReference type="GO" id="GO:0006811">
    <property type="term" value="P:monoatomic ion transport"/>
    <property type="evidence" value="ECO:0007669"/>
    <property type="project" value="UniProtKB-KW"/>
</dbReference>
<dbReference type="InterPro" id="IPR048279">
    <property type="entry name" value="MdtK-like"/>
</dbReference>
<accession>A0A368LI10</accession>
<dbReference type="PIRSF" id="PIRSF006603">
    <property type="entry name" value="DinF"/>
    <property type="match status" value="1"/>
</dbReference>
<feature type="transmembrane region" description="Helical" evidence="12">
    <location>
        <begin position="333"/>
        <end position="353"/>
    </location>
</feature>
<dbReference type="PANTHER" id="PTHR43298:SF2">
    <property type="entry name" value="FMN_FAD EXPORTER YEEO-RELATED"/>
    <property type="match status" value="1"/>
</dbReference>
<evidence type="ECO:0000256" key="8">
    <source>
        <dbReference type="ARBA" id="ARBA00023065"/>
    </source>
</evidence>
<dbReference type="EMBL" id="QPGL01000002">
    <property type="protein sequence ID" value="RCS70382.1"/>
    <property type="molecule type" value="Genomic_DNA"/>
</dbReference>
<evidence type="ECO:0000256" key="7">
    <source>
        <dbReference type="ARBA" id="ARBA00022989"/>
    </source>
</evidence>
<keyword evidence="3" id="KW-0813">Transport</keyword>
<feature type="transmembrane region" description="Helical" evidence="12">
    <location>
        <begin position="373"/>
        <end position="394"/>
    </location>
</feature>
<dbReference type="InterPro" id="IPR002528">
    <property type="entry name" value="MATE_fam"/>
</dbReference>
<keyword evidence="8" id="KW-0406">Ion transport</keyword>
<feature type="transmembrane region" description="Helical" evidence="12">
    <location>
        <begin position="109"/>
        <end position="134"/>
    </location>
</feature>
<evidence type="ECO:0000313" key="14">
    <source>
        <dbReference type="Proteomes" id="UP000252479"/>
    </source>
</evidence>
<reference evidence="13 14" key="1">
    <citation type="journal article" date="2017" name="Elife">
        <title>Extensive horizontal gene transfer in cheese-associated bacteria.</title>
        <authorList>
            <person name="Bonham K.S."/>
            <person name="Wolfe B.E."/>
            <person name="Dutton R.J."/>
        </authorList>
    </citation>
    <scope>NUCLEOTIDE SEQUENCE [LARGE SCALE GENOMIC DNA]</scope>
    <source>
        <strain evidence="13 14">JB196</strain>
    </source>
</reference>
<dbReference type="InterPro" id="IPR050222">
    <property type="entry name" value="MATE_MdtK"/>
</dbReference>
<keyword evidence="14" id="KW-1185">Reference proteome</keyword>
<comment type="caution">
    <text evidence="13">The sequence shown here is derived from an EMBL/GenBank/DDBJ whole genome shotgun (WGS) entry which is preliminary data.</text>
</comment>
<evidence type="ECO:0000256" key="10">
    <source>
        <dbReference type="ARBA" id="ARBA00030855"/>
    </source>
</evidence>
<feature type="transmembrane region" description="Helical" evidence="12">
    <location>
        <begin position="206"/>
        <end position="229"/>
    </location>
</feature>
<feature type="transmembrane region" description="Helical" evidence="12">
    <location>
        <begin position="276"/>
        <end position="300"/>
    </location>
</feature>
<dbReference type="NCBIfam" id="TIGR00797">
    <property type="entry name" value="matE"/>
    <property type="match status" value="1"/>
</dbReference>
<feature type="transmembrane region" description="Helical" evidence="12">
    <location>
        <begin position="146"/>
        <end position="168"/>
    </location>
</feature>
<evidence type="ECO:0000313" key="13">
    <source>
        <dbReference type="EMBL" id="RCS70382.1"/>
    </source>
</evidence>
<evidence type="ECO:0000256" key="6">
    <source>
        <dbReference type="ARBA" id="ARBA00022692"/>
    </source>
</evidence>
<keyword evidence="6 12" id="KW-0812">Transmembrane</keyword>
<feature type="transmembrane region" description="Helical" evidence="12">
    <location>
        <begin position="70"/>
        <end position="88"/>
    </location>
</feature>
<evidence type="ECO:0000256" key="4">
    <source>
        <dbReference type="ARBA" id="ARBA00022449"/>
    </source>
</evidence>
<keyword evidence="9 12" id="KW-0472">Membrane</keyword>
<dbReference type="Pfam" id="PF01554">
    <property type="entry name" value="MatE"/>
    <property type="match status" value="2"/>
</dbReference>
<protein>
    <recommendedName>
        <fullName evidence="2">Multidrug resistance protein NorM</fullName>
    </recommendedName>
    <alternativeName>
        <fullName evidence="11">Multidrug-efflux transporter</fullName>
    </alternativeName>
    <alternativeName>
        <fullName evidence="10">Na(+)/drug antiporter</fullName>
    </alternativeName>
</protein>